<evidence type="ECO:0000259" key="1">
    <source>
        <dbReference type="Pfam" id="PF12697"/>
    </source>
</evidence>
<evidence type="ECO:0000313" key="3">
    <source>
        <dbReference type="Proteomes" id="UP000078576"/>
    </source>
</evidence>
<dbReference type="EMBL" id="KN714666">
    <property type="protein sequence ID" value="KUI52749.1"/>
    <property type="molecule type" value="Genomic_DNA"/>
</dbReference>
<dbReference type="PANTHER" id="PTHR37017">
    <property type="entry name" value="AB HYDROLASE-1 DOMAIN-CONTAINING PROTEIN-RELATED"/>
    <property type="match status" value="1"/>
</dbReference>
<dbReference type="OrthoDB" id="1263307at2759"/>
<dbReference type="STRING" id="694573.A0A194UM61"/>
<proteinExistence type="predicted"/>
<accession>A0A194UM61</accession>
<dbReference type="Pfam" id="PF12697">
    <property type="entry name" value="Abhydrolase_6"/>
    <property type="match status" value="1"/>
</dbReference>
<dbReference type="Gene3D" id="3.40.50.1820">
    <property type="entry name" value="alpha/beta hydrolase"/>
    <property type="match status" value="1"/>
</dbReference>
<dbReference type="InterPro" id="IPR029058">
    <property type="entry name" value="AB_hydrolase_fold"/>
</dbReference>
<feature type="domain" description="AB hydrolase-1" evidence="1">
    <location>
        <begin position="8"/>
        <end position="237"/>
    </location>
</feature>
<reference evidence="3" key="1">
    <citation type="submission" date="2014-12" db="EMBL/GenBank/DDBJ databases">
        <title>Genome Sequence of Valsa Canker Pathogens Uncovers a Specific Adaption of Colonization on Woody Bark.</title>
        <authorList>
            <person name="Yin Z."/>
            <person name="Liu H."/>
            <person name="Gao X."/>
            <person name="Li Z."/>
            <person name="Song N."/>
            <person name="Ke X."/>
            <person name="Dai Q."/>
            <person name="Wu Y."/>
            <person name="Sun Y."/>
            <person name="Xu J.-R."/>
            <person name="Kang Z.K."/>
            <person name="Wang L."/>
            <person name="Huang L."/>
        </authorList>
    </citation>
    <scope>NUCLEOTIDE SEQUENCE [LARGE SCALE GENOMIC DNA]</scope>
    <source>
        <strain evidence="3">SXYL134</strain>
    </source>
</reference>
<dbReference type="SUPFAM" id="SSF53474">
    <property type="entry name" value="alpha/beta-Hydrolases"/>
    <property type="match status" value="1"/>
</dbReference>
<dbReference type="PANTHER" id="PTHR37017:SF11">
    <property type="entry name" value="ESTERASE_LIPASE_THIOESTERASE DOMAIN-CONTAINING PROTEIN"/>
    <property type="match status" value="1"/>
</dbReference>
<name>A0A194UM61_CYTMA</name>
<dbReference type="Proteomes" id="UP000078576">
    <property type="component" value="Unassembled WGS sequence"/>
</dbReference>
<organism evidence="2 3">
    <name type="scientific">Cytospora mali</name>
    <name type="common">Apple Valsa canker fungus</name>
    <name type="synonym">Valsa mali</name>
    <dbReference type="NCBI Taxonomy" id="578113"/>
    <lineage>
        <taxon>Eukaryota</taxon>
        <taxon>Fungi</taxon>
        <taxon>Dikarya</taxon>
        <taxon>Ascomycota</taxon>
        <taxon>Pezizomycotina</taxon>
        <taxon>Sordariomycetes</taxon>
        <taxon>Sordariomycetidae</taxon>
        <taxon>Diaporthales</taxon>
        <taxon>Cytosporaceae</taxon>
        <taxon>Cytospora</taxon>
    </lineage>
</organism>
<dbReference type="AlphaFoldDB" id="A0A194UM61"/>
<evidence type="ECO:0000313" key="2">
    <source>
        <dbReference type="EMBL" id="KUI52749.1"/>
    </source>
</evidence>
<dbReference type="InterPro" id="IPR000073">
    <property type="entry name" value="AB_hydrolase_1"/>
</dbReference>
<gene>
    <name evidence="2" type="ORF">VP1G_00260</name>
</gene>
<sequence>MASDKPVILLVHEAFHRPVHYDEVLSALRAKGFAVAAPELPTTGTDPRVTYEDDVAAIGAVLEPLLDEGREVVVVAHSFGSLPASHCIEGESIAERAECGLKGGIKHYINVCGLAYPRRGRNIMGAEDECPLQDYHIVQDGLIHVQDSAKTVLHSDLPPEQVEDIWKTIVRTHSQKNFNSHPKFVDKEIRVPKTYVFCEDDLALPMEYQTYFIRVGGYEHVIRVPSGHFPFVKIPARMVEIISGIAERE</sequence>
<keyword evidence="3" id="KW-1185">Reference proteome</keyword>
<protein>
    <submittedName>
        <fullName evidence="2">Methylesterase 6</fullName>
    </submittedName>
</protein>
<dbReference type="InterPro" id="IPR052897">
    <property type="entry name" value="Sec-Metab_Biosynth_Hydrolase"/>
</dbReference>